<dbReference type="Pfam" id="PF07714">
    <property type="entry name" value="PK_Tyr_Ser-Thr"/>
    <property type="match status" value="1"/>
</dbReference>
<dbReference type="InterPro" id="IPR032675">
    <property type="entry name" value="LRR_dom_sf"/>
</dbReference>
<comment type="caution">
    <text evidence="4">The sequence shown here is derived from an EMBL/GenBank/DDBJ whole genome shotgun (WGS) entry which is preliminary data.</text>
</comment>
<dbReference type="PRINTS" id="PR00109">
    <property type="entry name" value="TYRKINASE"/>
</dbReference>
<reference evidence="4" key="1">
    <citation type="submission" date="2021-06" db="EMBL/GenBank/DDBJ databases">
        <authorList>
            <person name="Kallberg Y."/>
            <person name="Tangrot J."/>
            <person name="Rosling A."/>
        </authorList>
    </citation>
    <scope>NUCLEOTIDE SEQUENCE</scope>
    <source>
        <strain evidence="4">FL966</strain>
    </source>
</reference>
<dbReference type="GO" id="GO:0005524">
    <property type="term" value="F:ATP binding"/>
    <property type="evidence" value="ECO:0007669"/>
    <property type="project" value="InterPro"/>
</dbReference>
<dbReference type="Gene3D" id="3.80.10.10">
    <property type="entry name" value="Ribonuclease Inhibitor"/>
    <property type="match status" value="2"/>
</dbReference>
<dbReference type="PANTHER" id="PTHR45756">
    <property type="entry name" value="PALMITOYLTRANSFERASE"/>
    <property type="match status" value="1"/>
</dbReference>
<dbReference type="Gene3D" id="1.10.510.10">
    <property type="entry name" value="Transferase(Phosphotransferase) domain 1"/>
    <property type="match status" value="1"/>
</dbReference>
<dbReference type="EMBL" id="CAJVQA010018579">
    <property type="protein sequence ID" value="CAG8754839.1"/>
    <property type="molecule type" value="Genomic_DNA"/>
</dbReference>
<evidence type="ECO:0000256" key="2">
    <source>
        <dbReference type="ARBA" id="ARBA00022737"/>
    </source>
</evidence>
<dbReference type="InterPro" id="IPR053215">
    <property type="entry name" value="TKL_Ser/Thr_kinase"/>
</dbReference>
<keyword evidence="2" id="KW-0677">Repeat</keyword>
<dbReference type="SMART" id="SM00368">
    <property type="entry name" value="LRR_RI"/>
    <property type="match status" value="6"/>
</dbReference>
<dbReference type="PROSITE" id="PS50011">
    <property type="entry name" value="PROTEIN_KINASE_DOM"/>
    <property type="match status" value="1"/>
</dbReference>
<evidence type="ECO:0000313" key="5">
    <source>
        <dbReference type="Proteomes" id="UP000789759"/>
    </source>
</evidence>
<dbReference type="AlphaFoldDB" id="A0A9N9IXM4"/>
<sequence>MKRDFLRDIATGIKWIHKNNIVHRDIHDGNILIGNLESNGPDSNILIADLGFSRPAKDNLESSESNIYGIMPYIAPEVLNKKQYSFSSDIYSLGMIMWELTSGYRPFYERKYDSLLALDIFNKLRPIITEDTPHCWAILMQKCWQSDPLERPTIDEIYDEVNSRYWNENESFIKEAENKRQKLLNTGKLAVKYMHPHSKTHSQLLNPTIDSMLLQGSKSFTLQPIDSFQSISSDSFNIIPEHFKNADSLNSTINMPPSKKHTIEFLLDENYYDSQPYNLSLNDAIYQITNLSNLNLNHDKLCYEAGKALSEALCTNSNLKCLDLSSKTLCNGAGQEIARALSSNNTLTNLNLENNYLGDDAVMALSKALYKNTSLICLNLRNNRFDKKALAALCKNTALTNLDLNENSLGESGIKSLAENNLGESVEKALAEALCKNITLTNLDLSWNNLGESGVKALAEALYKNTTLTNLSVYNTRITELGGKALAEALHKNTTLTNLNLGLNFL</sequence>
<keyword evidence="1" id="KW-0433">Leucine-rich repeat</keyword>
<dbReference type="SUPFAM" id="SSF52047">
    <property type="entry name" value="RNI-like"/>
    <property type="match status" value="1"/>
</dbReference>
<keyword evidence="5" id="KW-1185">Reference proteome</keyword>
<evidence type="ECO:0000259" key="3">
    <source>
        <dbReference type="PROSITE" id="PS50011"/>
    </source>
</evidence>
<proteinExistence type="predicted"/>
<dbReference type="PANTHER" id="PTHR45756:SF1">
    <property type="entry name" value="PROTEIN KINASE DOMAIN CONTAINING PROTEIN"/>
    <property type="match status" value="1"/>
</dbReference>
<dbReference type="InterPro" id="IPR001245">
    <property type="entry name" value="Ser-Thr/Tyr_kinase_cat_dom"/>
</dbReference>
<dbReference type="GO" id="GO:0004672">
    <property type="term" value="F:protein kinase activity"/>
    <property type="evidence" value="ECO:0007669"/>
    <property type="project" value="InterPro"/>
</dbReference>
<dbReference type="Proteomes" id="UP000789759">
    <property type="component" value="Unassembled WGS sequence"/>
</dbReference>
<dbReference type="InterPro" id="IPR000719">
    <property type="entry name" value="Prot_kinase_dom"/>
</dbReference>
<evidence type="ECO:0000256" key="1">
    <source>
        <dbReference type="ARBA" id="ARBA00022614"/>
    </source>
</evidence>
<organism evidence="4 5">
    <name type="scientific">Cetraspora pellucida</name>
    <dbReference type="NCBI Taxonomy" id="1433469"/>
    <lineage>
        <taxon>Eukaryota</taxon>
        <taxon>Fungi</taxon>
        <taxon>Fungi incertae sedis</taxon>
        <taxon>Mucoromycota</taxon>
        <taxon>Glomeromycotina</taxon>
        <taxon>Glomeromycetes</taxon>
        <taxon>Diversisporales</taxon>
        <taxon>Gigasporaceae</taxon>
        <taxon>Cetraspora</taxon>
    </lineage>
</organism>
<evidence type="ECO:0000313" key="4">
    <source>
        <dbReference type="EMBL" id="CAG8754839.1"/>
    </source>
</evidence>
<feature type="non-terminal residue" evidence="4">
    <location>
        <position position="506"/>
    </location>
</feature>
<dbReference type="Pfam" id="PF13516">
    <property type="entry name" value="LRR_6"/>
    <property type="match status" value="4"/>
</dbReference>
<dbReference type="OrthoDB" id="427001at2759"/>
<gene>
    <name evidence="4" type="ORF">CPELLU_LOCUS14944</name>
</gene>
<protein>
    <submittedName>
        <fullName evidence="4">6608_t:CDS:1</fullName>
    </submittedName>
</protein>
<dbReference type="InterPro" id="IPR011009">
    <property type="entry name" value="Kinase-like_dom_sf"/>
</dbReference>
<name>A0A9N9IXM4_9GLOM</name>
<feature type="domain" description="Protein kinase" evidence="3">
    <location>
        <begin position="1"/>
        <end position="173"/>
    </location>
</feature>
<dbReference type="SUPFAM" id="SSF56112">
    <property type="entry name" value="Protein kinase-like (PK-like)"/>
    <property type="match status" value="1"/>
</dbReference>
<accession>A0A9N9IXM4</accession>
<dbReference type="InterPro" id="IPR001611">
    <property type="entry name" value="Leu-rich_rpt"/>
</dbReference>